<evidence type="ECO:0000256" key="7">
    <source>
        <dbReference type="ARBA" id="ARBA00023136"/>
    </source>
</evidence>
<evidence type="ECO:0000256" key="8">
    <source>
        <dbReference type="ARBA" id="ARBA00023139"/>
    </source>
</evidence>
<dbReference type="GO" id="GO:0045121">
    <property type="term" value="C:membrane raft"/>
    <property type="evidence" value="ECO:0007669"/>
    <property type="project" value="InterPro"/>
</dbReference>
<dbReference type="GO" id="GO:0032008">
    <property type="term" value="P:positive regulation of TOR signaling"/>
    <property type="evidence" value="ECO:0007669"/>
    <property type="project" value="InterPro"/>
</dbReference>
<gene>
    <name evidence="13" type="ORF">MATL_G00048540</name>
</gene>
<dbReference type="SMART" id="SM01262">
    <property type="entry name" value="LAMTOR"/>
    <property type="match status" value="1"/>
</dbReference>
<protein>
    <recommendedName>
        <fullName evidence="4">Ragulator complex protein LAMTOR1</fullName>
    </recommendedName>
    <alternativeName>
        <fullName evidence="11">Late endosomal/lysosomal adaptor and MAPK and MTOR activator 1</fullName>
    </alternativeName>
</protein>
<proteinExistence type="inferred from homology"/>
<dbReference type="GO" id="GO:0043410">
    <property type="term" value="P:positive regulation of MAPK cascade"/>
    <property type="evidence" value="ECO:0007669"/>
    <property type="project" value="InterPro"/>
</dbReference>
<evidence type="ECO:0000256" key="3">
    <source>
        <dbReference type="ARBA" id="ARBA00010861"/>
    </source>
</evidence>
<sequence length="158" mass="17368">MGCCFSGETEAPQQDPESKPLIQHANPDSKPVNGMEHSFPSPSSYRNDEQDRLSSILFNTAQNIIDVSASDTQGMEQREYMDKTRQYSNRLAVVANSLSPKSVALPSLTSQPHQVLASDLVPHSDLQQVSKMAAYAYSAISQIKVDVKEDLVVQFAIP</sequence>
<dbReference type="EMBL" id="JAFDVH010000003">
    <property type="protein sequence ID" value="KAG7484371.1"/>
    <property type="molecule type" value="Genomic_DNA"/>
</dbReference>
<comment type="similarity">
    <text evidence="3">Belongs to the LAMTOR1 family.</text>
</comment>
<evidence type="ECO:0000313" key="14">
    <source>
        <dbReference type="Proteomes" id="UP001046870"/>
    </source>
</evidence>
<keyword evidence="6" id="KW-0967">Endosome</keyword>
<evidence type="ECO:0000256" key="9">
    <source>
        <dbReference type="ARBA" id="ARBA00023228"/>
    </source>
</evidence>
<accession>A0A9D3TIT7</accession>
<evidence type="ECO:0000256" key="4">
    <source>
        <dbReference type="ARBA" id="ARBA00016099"/>
    </source>
</evidence>
<dbReference type="PANTHER" id="PTHR13401:SF2">
    <property type="entry name" value="RAGULATOR COMPLEX PROTEIN LAMTOR1"/>
    <property type="match status" value="1"/>
</dbReference>
<keyword evidence="14" id="KW-1185">Reference proteome</keyword>
<evidence type="ECO:0000256" key="2">
    <source>
        <dbReference type="ARBA" id="ARBA00004577"/>
    </source>
</evidence>
<dbReference type="GO" id="GO:0001919">
    <property type="term" value="P:regulation of receptor recycling"/>
    <property type="evidence" value="ECO:0007669"/>
    <property type="project" value="InterPro"/>
</dbReference>
<evidence type="ECO:0000256" key="6">
    <source>
        <dbReference type="ARBA" id="ARBA00022753"/>
    </source>
</evidence>
<keyword evidence="9" id="KW-0458">Lysosome</keyword>
<keyword evidence="7" id="KW-0472">Membrane</keyword>
<reference evidence="13" key="1">
    <citation type="submission" date="2021-01" db="EMBL/GenBank/DDBJ databases">
        <authorList>
            <person name="Zahm M."/>
            <person name="Roques C."/>
            <person name="Cabau C."/>
            <person name="Klopp C."/>
            <person name="Donnadieu C."/>
            <person name="Jouanno E."/>
            <person name="Lampietro C."/>
            <person name="Louis A."/>
            <person name="Herpin A."/>
            <person name="Echchiki A."/>
            <person name="Berthelot C."/>
            <person name="Parey E."/>
            <person name="Roest-Crollius H."/>
            <person name="Braasch I."/>
            <person name="Postlethwait J."/>
            <person name="Bobe J."/>
            <person name="Montfort J."/>
            <person name="Bouchez O."/>
            <person name="Begum T."/>
            <person name="Mejri S."/>
            <person name="Adams A."/>
            <person name="Chen W.-J."/>
            <person name="Guiguen Y."/>
        </authorList>
    </citation>
    <scope>NUCLEOTIDE SEQUENCE</scope>
    <source>
        <strain evidence="13">YG-15Mar2019-1</strain>
        <tissue evidence="13">Brain</tissue>
    </source>
</reference>
<evidence type="ECO:0000256" key="11">
    <source>
        <dbReference type="ARBA" id="ARBA00032695"/>
    </source>
</evidence>
<dbReference type="GO" id="GO:0042632">
    <property type="term" value="P:cholesterol homeostasis"/>
    <property type="evidence" value="ECO:0007669"/>
    <property type="project" value="InterPro"/>
</dbReference>
<evidence type="ECO:0000313" key="13">
    <source>
        <dbReference type="EMBL" id="KAG7484371.1"/>
    </source>
</evidence>
<organism evidence="13 14">
    <name type="scientific">Megalops atlanticus</name>
    <name type="common">Tarpon</name>
    <name type="synonym">Clupea gigantea</name>
    <dbReference type="NCBI Taxonomy" id="7932"/>
    <lineage>
        <taxon>Eukaryota</taxon>
        <taxon>Metazoa</taxon>
        <taxon>Chordata</taxon>
        <taxon>Craniata</taxon>
        <taxon>Vertebrata</taxon>
        <taxon>Euteleostomi</taxon>
        <taxon>Actinopterygii</taxon>
        <taxon>Neopterygii</taxon>
        <taxon>Teleostei</taxon>
        <taxon>Elopiformes</taxon>
        <taxon>Megalopidae</taxon>
        <taxon>Megalops</taxon>
    </lineage>
</organism>
<dbReference type="GO" id="GO:0007040">
    <property type="term" value="P:lysosome organization"/>
    <property type="evidence" value="ECO:0007669"/>
    <property type="project" value="InterPro"/>
</dbReference>
<keyword evidence="5" id="KW-0519">Myristate</keyword>
<comment type="caution">
    <text evidence="13">The sequence shown here is derived from an EMBL/GenBank/DDBJ whole genome shotgun (WGS) entry which is preliminary data.</text>
</comment>
<keyword evidence="10" id="KW-0449">Lipoprotein</keyword>
<dbReference type="PANTHER" id="PTHR13401">
    <property type="entry name" value="RAGULATOR COMPLEX PROTEIN LAMTOR1"/>
    <property type="match status" value="1"/>
</dbReference>
<name>A0A9D3TIT7_MEGAT</name>
<keyword evidence="8" id="KW-0564">Palmitate</keyword>
<comment type="subcellular location">
    <subcellularLocation>
        <location evidence="2">Late endosome membrane</location>
        <topology evidence="2">Lipid-anchor</topology>
        <orientation evidence="2">Cytoplasmic side</orientation>
    </subcellularLocation>
    <subcellularLocation>
        <location evidence="1">Lysosome membrane</location>
        <topology evidence="1">Lipid-anchor</topology>
        <orientation evidence="1">Cytoplasmic side</orientation>
    </subcellularLocation>
</comment>
<dbReference type="InterPro" id="IPR028209">
    <property type="entry name" value="LAMTOR1/MEH1"/>
</dbReference>
<dbReference type="GO" id="GO:0031902">
    <property type="term" value="C:late endosome membrane"/>
    <property type="evidence" value="ECO:0007669"/>
    <property type="project" value="UniProtKB-SubCell"/>
</dbReference>
<evidence type="ECO:0000256" key="12">
    <source>
        <dbReference type="SAM" id="MobiDB-lite"/>
    </source>
</evidence>
<dbReference type="GO" id="GO:0071230">
    <property type="term" value="P:cellular response to amino acid stimulus"/>
    <property type="evidence" value="ECO:0007669"/>
    <property type="project" value="InterPro"/>
</dbReference>
<dbReference type="Proteomes" id="UP001046870">
    <property type="component" value="Chromosome 3"/>
</dbReference>
<dbReference type="GO" id="GO:0071986">
    <property type="term" value="C:Ragulator complex"/>
    <property type="evidence" value="ECO:0007669"/>
    <property type="project" value="InterPro"/>
</dbReference>
<dbReference type="GO" id="GO:0016197">
    <property type="term" value="P:endosomal transport"/>
    <property type="evidence" value="ECO:0007669"/>
    <property type="project" value="InterPro"/>
</dbReference>
<dbReference type="OrthoDB" id="5562028at2759"/>
<dbReference type="GO" id="GO:0005085">
    <property type="term" value="F:guanyl-nucleotide exchange factor activity"/>
    <property type="evidence" value="ECO:0007669"/>
    <property type="project" value="TreeGrafter"/>
</dbReference>
<evidence type="ECO:0000256" key="1">
    <source>
        <dbReference type="ARBA" id="ARBA00004122"/>
    </source>
</evidence>
<dbReference type="Pfam" id="PF15454">
    <property type="entry name" value="LAMTOR"/>
    <property type="match status" value="1"/>
</dbReference>
<dbReference type="GO" id="GO:0060090">
    <property type="term" value="F:molecular adaptor activity"/>
    <property type="evidence" value="ECO:0007669"/>
    <property type="project" value="TreeGrafter"/>
</dbReference>
<evidence type="ECO:0000256" key="10">
    <source>
        <dbReference type="ARBA" id="ARBA00023288"/>
    </source>
</evidence>
<dbReference type="AlphaFoldDB" id="A0A9D3TIT7"/>
<evidence type="ECO:0000256" key="5">
    <source>
        <dbReference type="ARBA" id="ARBA00022707"/>
    </source>
</evidence>
<feature type="region of interest" description="Disordered" evidence="12">
    <location>
        <begin position="1"/>
        <end position="50"/>
    </location>
</feature>
<dbReference type="GO" id="GO:0005765">
    <property type="term" value="C:lysosomal membrane"/>
    <property type="evidence" value="ECO:0007669"/>
    <property type="project" value="UniProtKB-SubCell"/>
</dbReference>